<dbReference type="Pfam" id="PF01261">
    <property type="entry name" value="AP_endonuc_2"/>
    <property type="match status" value="1"/>
</dbReference>
<evidence type="ECO:0000259" key="3">
    <source>
        <dbReference type="Pfam" id="PF01261"/>
    </source>
</evidence>
<dbReference type="InterPro" id="IPR036237">
    <property type="entry name" value="Xyl_isomerase-like_sf"/>
</dbReference>
<name>A0AA96J7K3_9MICO</name>
<dbReference type="Gene3D" id="3.20.20.150">
    <property type="entry name" value="Divalent-metal-dependent TIM barrel enzymes"/>
    <property type="match status" value="1"/>
</dbReference>
<protein>
    <submittedName>
        <fullName evidence="4">Sugar phosphate isomerase/epimerase</fullName>
    </submittedName>
</protein>
<dbReference type="PANTHER" id="PTHR12110:SF41">
    <property type="entry name" value="INOSOSE DEHYDRATASE"/>
    <property type="match status" value="1"/>
</dbReference>
<feature type="region of interest" description="Disordered" evidence="2">
    <location>
        <begin position="1"/>
        <end position="26"/>
    </location>
</feature>
<evidence type="ECO:0000256" key="2">
    <source>
        <dbReference type="SAM" id="MobiDB-lite"/>
    </source>
</evidence>
<keyword evidence="1" id="KW-0119">Carbohydrate metabolism</keyword>
<dbReference type="RefSeq" id="WP_313498210.1">
    <property type="nucleotide sequence ID" value="NZ_CP134879.1"/>
</dbReference>
<gene>
    <name evidence="4" type="ORF">RN606_13960</name>
</gene>
<evidence type="ECO:0000313" key="4">
    <source>
        <dbReference type="EMBL" id="WNM24450.1"/>
    </source>
</evidence>
<dbReference type="InterPro" id="IPR013022">
    <property type="entry name" value="Xyl_isomerase-like_TIM-brl"/>
</dbReference>
<feature type="domain" description="Xylose isomerase-like TIM barrel" evidence="3">
    <location>
        <begin position="98"/>
        <end position="291"/>
    </location>
</feature>
<evidence type="ECO:0000256" key="1">
    <source>
        <dbReference type="ARBA" id="ARBA00023277"/>
    </source>
</evidence>
<dbReference type="EMBL" id="CP134879">
    <property type="protein sequence ID" value="WNM24450.1"/>
    <property type="molecule type" value="Genomic_DNA"/>
</dbReference>
<dbReference type="SUPFAM" id="SSF51658">
    <property type="entry name" value="Xylose isomerase-like"/>
    <property type="match status" value="1"/>
</dbReference>
<dbReference type="GO" id="GO:0016853">
    <property type="term" value="F:isomerase activity"/>
    <property type="evidence" value="ECO:0007669"/>
    <property type="project" value="UniProtKB-KW"/>
</dbReference>
<dbReference type="InterPro" id="IPR050312">
    <property type="entry name" value="IolE/XylAMocC-like"/>
</dbReference>
<keyword evidence="4" id="KW-0413">Isomerase</keyword>
<proteinExistence type="predicted"/>
<organism evidence="4 5">
    <name type="scientific">Demequina capsici</name>
    <dbReference type="NCBI Taxonomy" id="3075620"/>
    <lineage>
        <taxon>Bacteria</taxon>
        <taxon>Bacillati</taxon>
        <taxon>Actinomycetota</taxon>
        <taxon>Actinomycetes</taxon>
        <taxon>Micrococcales</taxon>
        <taxon>Demequinaceae</taxon>
        <taxon>Demequina</taxon>
    </lineage>
</organism>
<accession>A0AA96J7K3</accession>
<reference evidence="4 5" key="1">
    <citation type="submission" date="2023-09" db="EMBL/GenBank/DDBJ databases">
        <title>Demequina sp. a novel bacteria isolated from Capsicum annuum.</title>
        <authorList>
            <person name="Humaira Z."/>
            <person name="Lee J."/>
            <person name="Cho D."/>
        </authorList>
    </citation>
    <scope>NUCLEOTIDE SEQUENCE [LARGE SCALE GENOMIC DNA]</scope>
    <source>
        <strain evidence="4 5">OYTSA14</strain>
    </source>
</reference>
<keyword evidence="5" id="KW-1185">Reference proteome</keyword>
<sequence>MTAPAPATSTMREVRLGRPVDGPPRPLRRRRLRSIALVAAIALLATACTSTPQYPTVDPADRGPIPDSRISVQLFNFFSYVGFGESEEEQARQAQVLTALSDAGYTHVEPIDYTHFQGLTAQEYRALLDARGLQASSLHTSVTMSTTDEQWQATLDTAQTIGAPYVGAGSTPEDLTTREGWEAYADRIDQLGAMARERGMRYLVHLHDTEFAAVEGGESALDILVSRTDPANVTFELDLYWAVKAGEDPVALVRRYGDRIALLHVKDMAANGSITTAGDGVIDFAAVFAAAGDNVDFYVIERDPPLDDSSFDPFPPSIAGLRFLQTIQF</sequence>
<dbReference type="PANTHER" id="PTHR12110">
    <property type="entry name" value="HYDROXYPYRUVATE ISOMERASE"/>
    <property type="match status" value="1"/>
</dbReference>
<dbReference type="AlphaFoldDB" id="A0AA96J7K3"/>
<evidence type="ECO:0000313" key="5">
    <source>
        <dbReference type="Proteomes" id="UP001304125"/>
    </source>
</evidence>
<dbReference type="Proteomes" id="UP001304125">
    <property type="component" value="Chromosome"/>
</dbReference>